<reference evidence="6 7" key="1">
    <citation type="journal article" date="2020" name="G3 (Bethesda)">
        <title>CeMbio - The Caenorhabditis elegans Microbiome Resource.</title>
        <authorList>
            <person name="Dirksen P."/>
            <person name="Assie A."/>
            <person name="Zimmermann J."/>
            <person name="Zhang F."/>
            <person name="Tietje A.M."/>
            <person name="Marsh S.A."/>
            <person name="Felix M.A."/>
            <person name="Shapira M."/>
            <person name="Kaleta C."/>
            <person name="Schulenburg H."/>
            <person name="Samuel B."/>
        </authorList>
    </citation>
    <scope>NUCLEOTIDE SEQUENCE [LARGE SCALE GENOMIC DNA]</scope>
    <source>
        <strain evidence="6 7">BIGb0172</strain>
    </source>
</reference>
<keyword evidence="7" id="KW-1185">Reference proteome</keyword>
<accession>A0A7G5EM67</accession>
<evidence type="ECO:0000313" key="7">
    <source>
        <dbReference type="Proteomes" id="UP000515240"/>
    </source>
</evidence>
<feature type="transmembrane region" description="Helical" evidence="5">
    <location>
        <begin position="114"/>
        <end position="132"/>
    </location>
</feature>
<protein>
    <submittedName>
        <fullName evidence="6">DoxX family protein</fullName>
    </submittedName>
</protein>
<dbReference type="InterPro" id="IPR032808">
    <property type="entry name" value="DoxX"/>
</dbReference>
<evidence type="ECO:0000256" key="1">
    <source>
        <dbReference type="ARBA" id="ARBA00004141"/>
    </source>
</evidence>
<dbReference type="Proteomes" id="UP000515240">
    <property type="component" value="Chromosome"/>
</dbReference>
<feature type="transmembrane region" description="Helical" evidence="5">
    <location>
        <begin position="12"/>
        <end position="31"/>
    </location>
</feature>
<evidence type="ECO:0000256" key="5">
    <source>
        <dbReference type="SAM" id="Phobius"/>
    </source>
</evidence>
<keyword evidence="3 5" id="KW-1133">Transmembrane helix</keyword>
<gene>
    <name evidence="6" type="ORF">HS961_20835</name>
</gene>
<evidence type="ECO:0000256" key="4">
    <source>
        <dbReference type="ARBA" id="ARBA00023136"/>
    </source>
</evidence>
<comment type="subcellular location">
    <subcellularLocation>
        <location evidence="1">Membrane</location>
        <topology evidence="1">Multi-pass membrane protein</topology>
    </subcellularLocation>
</comment>
<proteinExistence type="predicted"/>
<evidence type="ECO:0000313" key="6">
    <source>
        <dbReference type="EMBL" id="QMV75092.1"/>
    </source>
</evidence>
<dbReference type="KEGG" id="cpis:HS961_20835"/>
<evidence type="ECO:0000256" key="2">
    <source>
        <dbReference type="ARBA" id="ARBA00022692"/>
    </source>
</evidence>
<evidence type="ECO:0000256" key="3">
    <source>
        <dbReference type="ARBA" id="ARBA00022989"/>
    </source>
</evidence>
<dbReference type="EMBL" id="CP058554">
    <property type="protein sequence ID" value="QMV75092.1"/>
    <property type="molecule type" value="Genomic_DNA"/>
</dbReference>
<dbReference type="RefSeq" id="WP_182325309.1">
    <property type="nucleotide sequence ID" value="NZ_CP058554.1"/>
</dbReference>
<dbReference type="AlphaFoldDB" id="A0A7G5EM67"/>
<keyword evidence="4 5" id="KW-0472">Membrane</keyword>
<name>A0A7G5EM67_9BURK</name>
<feature type="transmembrane region" description="Helical" evidence="5">
    <location>
        <begin position="80"/>
        <end position="102"/>
    </location>
</feature>
<sequence length="138" mass="15063">MYATEPRSEPVWFAWIYRLGLLLLCSAYLQGGINKALDFNAAVAEMQHFGLAPAAPLALATIALEIVASLMVISGVWRWLAALGLAGFTLCASFLANAFWTVGAAERFAVENAFFEHLGLVGAFVLVAWVDLRKHYDL</sequence>
<keyword evidence="2 5" id="KW-0812">Transmembrane</keyword>
<feature type="transmembrane region" description="Helical" evidence="5">
    <location>
        <begin position="51"/>
        <end position="73"/>
    </location>
</feature>
<dbReference type="GO" id="GO:0016020">
    <property type="term" value="C:membrane"/>
    <property type="evidence" value="ECO:0007669"/>
    <property type="project" value="UniProtKB-SubCell"/>
</dbReference>
<organism evidence="6 7">
    <name type="scientific">Comamonas piscis</name>
    <dbReference type="NCBI Taxonomy" id="1562974"/>
    <lineage>
        <taxon>Bacteria</taxon>
        <taxon>Pseudomonadati</taxon>
        <taxon>Pseudomonadota</taxon>
        <taxon>Betaproteobacteria</taxon>
        <taxon>Burkholderiales</taxon>
        <taxon>Comamonadaceae</taxon>
        <taxon>Comamonas</taxon>
    </lineage>
</organism>
<dbReference type="Pfam" id="PF07681">
    <property type="entry name" value="DoxX"/>
    <property type="match status" value="1"/>
</dbReference>